<dbReference type="Gene3D" id="2.60.40.10">
    <property type="entry name" value="Immunoglobulins"/>
    <property type="match status" value="1"/>
</dbReference>
<feature type="non-terminal residue" evidence="8">
    <location>
        <position position="1"/>
    </location>
</feature>
<reference evidence="8" key="1">
    <citation type="submission" date="2020-07" db="EMBL/GenBank/DDBJ databases">
        <title>Clarias magur genome sequencing, assembly and annotation.</title>
        <authorList>
            <person name="Kushwaha B."/>
            <person name="Kumar R."/>
            <person name="Das P."/>
            <person name="Joshi C.G."/>
            <person name="Kumar D."/>
            <person name="Nagpure N.S."/>
            <person name="Pandey M."/>
            <person name="Agarwal S."/>
            <person name="Srivastava S."/>
            <person name="Singh M."/>
            <person name="Sahoo L."/>
            <person name="Jayasankar P."/>
            <person name="Meher P.K."/>
            <person name="Koringa P.G."/>
            <person name="Iquebal M.A."/>
            <person name="Das S.P."/>
            <person name="Bit A."/>
            <person name="Patnaik S."/>
            <person name="Patel N."/>
            <person name="Shah T.M."/>
            <person name="Hinsu A."/>
            <person name="Jena J.K."/>
        </authorList>
    </citation>
    <scope>NUCLEOTIDE SEQUENCE</scope>
    <source>
        <strain evidence="8">CIFAMagur01</strain>
        <tissue evidence="8">Testis</tissue>
    </source>
</reference>
<evidence type="ECO:0000256" key="2">
    <source>
        <dbReference type="ARBA" id="ARBA00022729"/>
    </source>
</evidence>
<dbReference type="GO" id="GO:0005102">
    <property type="term" value="F:signaling receptor binding"/>
    <property type="evidence" value="ECO:0007669"/>
    <property type="project" value="TreeGrafter"/>
</dbReference>
<dbReference type="PANTHER" id="PTHR24100:SF151">
    <property type="entry name" value="ICOS LIGAND"/>
    <property type="match status" value="1"/>
</dbReference>
<dbReference type="PROSITE" id="PS50835">
    <property type="entry name" value="IG_LIKE"/>
    <property type="match status" value="1"/>
</dbReference>
<evidence type="ECO:0000256" key="4">
    <source>
        <dbReference type="ARBA" id="ARBA00023157"/>
    </source>
</evidence>
<keyword evidence="3" id="KW-0472">Membrane</keyword>
<gene>
    <name evidence="8" type="ORF">DAT39_019086</name>
</gene>
<dbReference type="InterPro" id="IPR007110">
    <property type="entry name" value="Ig-like_dom"/>
</dbReference>
<dbReference type="Proteomes" id="UP000727407">
    <property type="component" value="Unassembled WGS sequence"/>
</dbReference>
<feature type="non-terminal residue" evidence="8">
    <location>
        <position position="116"/>
    </location>
</feature>
<dbReference type="GO" id="GO:0009897">
    <property type="term" value="C:external side of plasma membrane"/>
    <property type="evidence" value="ECO:0007669"/>
    <property type="project" value="TreeGrafter"/>
</dbReference>
<evidence type="ECO:0000256" key="1">
    <source>
        <dbReference type="ARBA" id="ARBA00004370"/>
    </source>
</evidence>
<comment type="subcellular location">
    <subcellularLocation>
        <location evidence="1">Membrane</location>
    </subcellularLocation>
</comment>
<keyword evidence="4" id="KW-1015">Disulfide bond</keyword>
<dbReference type="EMBL" id="QNUK01000605">
    <property type="protein sequence ID" value="KAF5891219.1"/>
    <property type="molecule type" value="Genomic_DNA"/>
</dbReference>
<dbReference type="InterPro" id="IPR003599">
    <property type="entry name" value="Ig_sub"/>
</dbReference>
<keyword evidence="6" id="KW-0393">Immunoglobulin domain</keyword>
<protein>
    <submittedName>
        <fullName evidence="8">Butyrophilin subfamily 1 member A1-like</fullName>
    </submittedName>
</protein>
<evidence type="ECO:0000256" key="5">
    <source>
        <dbReference type="ARBA" id="ARBA00023180"/>
    </source>
</evidence>
<evidence type="ECO:0000313" key="8">
    <source>
        <dbReference type="EMBL" id="KAF5891219.1"/>
    </source>
</evidence>
<dbReference type="SMART" id="SM00409">
    <property type="entry name" value="IG"/>
    <property type="match status" value="1"/>
</dbReference>
<dbReference type="GO" id="GO:0050852">
    <property type="term" value="P:T cell receptor signaling pathway"/>
    <property type="evidence" value="ECO:0007669"/>
    <property type="project" value="TreeGrafter"/>
</dbReference>
<dbReference type="SUPFAM" id="SSF48726">
    <property type="entry name" value="Immunoglobulin"/>
    <property type="match status" value="1"/>
</dbReference>
<dbReference type="GO" id="GO:0050863">
    <property type="term" value="P:regulation of T cell activation"/>
    <property type="evidence" value="ECO:0007669"/>
    <property type="project" value="UniProtKB-ARBA"/>
</dbReference>
<dbReference type="SMART" id="SM00406">
    <property type="entry name" value="IGv"/>
    <property type="match status" value="1"/>
</dbReference>
<dbReference type="AlphaFoldDB" id="A0A8J4U502"/>
<evidence type="ECO:0000259" key="7">
    <source>
        <dbReference type="PROSITE" id="PS50835"/>
    </source>
</evidence>
<sequence length="116" mass="13173">DLKVFGPDAPLVTDTGKDLVLPCFIKPSTSAVDMRVQWRKLGAKHLLVHLYNNHEDRNEDQAQSYRGRTSLFIEELQKGNASLQLSALRVSDEGQYHCLIEDLSWVDDISIYVTVE</sequence>
<organism evidence="8 9">
    <name type="scientific">Clarias magur</name>
    <name type="common">Asian catfish</name>
    <name type="synonym">Macropteronotus magur</name>
    <dbReference type="NCBI Taxonomy" id="1594786"/>
    <lineage>
        <taxon>Eukaryota</taxon>
        <taxon>Metazoa</taxon>
        <taxon>Chordata</taxon>
        <taxon>Craniata</taxon>
        <taxon>Vertebrata</taxon>
        <taxon>Euteleostomi</taxon>
        <taxon>Actinopterygii</taxon>
        <taxon>Neopterygii</taxon>
        <taxon>Teleostei</taxon>
        <taxon>Ostariophysi</taxon>
        <taxon>Siluriformes</taxon>
        <taxon>Clariidae</taxon>
        <taxon>Clarias</taxon>
    </lineage>
</organism>
<dbReference type="PANTHER" id="PTHR24100">
    <property type="entry name" value="BUTYROPHILIN"/>
    <property type="match status" value="1"/>
</dbReference>
<feature type="domain" description="Ig-like" evidence="7">
    <location>
        <begin position="16"/>
        <end position="114"/>
    </location>
</feature>
<dbReference type="Pfam" id="PF07686">
    <property type="entry name" value="V-set"/>
    <property type="match status" value="1"/>
</dbReference>
<dbReference type="OrthoDB" id="9898017at2759"/>
<accession>A0A8J4U502</accession>
<proteinExistence type="predicted"/>
<dbReference type="GO" id="GO:0001817">
    <property type="term" value="P:regulation of cytokine production"/>
    <property type="evidence" value="ECO:0007669"/>
    <property type="project" value="TreeGrafter"/>
</dbReference>
<dbReference type="InterPro" id="IPR013106">
    <property type="entry name" value="Ig_V-set"/>
</dbReference>
<keyword evidence="2" id="KW-0732">Signal</keyword>
<dbReference type="InterPro" id="IPR050504">
    <property type="entry name" value="IgSF_BTN/MOG"/>
</dbReference>
<dbReference type="FunFam" id="2.60.40.10:FF:000142">
    <property type="entry name" value="V-set domain-containing T-cell activation inhibitor 1"/>
    <property type="match status" value="1"/>
</dbReference>
<evidence type="ECO:0000256" key="3">
    <source>
        <dbReference type="ARBA" id="ARBA00023136"/>
    </source>
</evidence>
<dbReference type="GO" id="GO:1903037">
    <property type="term" value="P:regulation of leukocyte cell-cell adhesion"/>
    <property type="evidence" value="ECO:0007669"/>
    <property type="project" value="UniProtKB-ARBA"/>
</dbReference>
<evidence type="ECO:0000313" key="9">
    <source>
        <dbReference type="Proteomes" id="UP000727407"/>
    </source>
</evidence>
<evidence type="ECO:0000256" key="6">
    <source>
        <dbReference type="ARBA" id="ARBA00023319"/>
    </source>
</evidence>
<comment type="caution">
    <text evidence="8">The sequence shown here is derived from an EMBL/GenBank/DDBJ whole genome shotgun (WGS) entry which is preliminary data.</text>
</comment>
<dbReference type="InterPro" id="IPR036179">
    <property type="entry name" value="Ig-like_dom_sf"/>
</dbReference>
<keyword evidence="5" id="KW-0325">Glycoprotein</keyword>
<keyword evidence="9" id="KW-1185">Reference proteome</keyword>
<dbReference type="InterPro" id="IPR013783">
    <property type="entry name" value="Ig-like_fold"/>
</dbReference>
<name>A0A8J4U502_CLAMG</name>